<evidence type="ECO:0000256" key="1">
    <source>
        <dbReference type="SAM" id="Coils"/>
    </source>
</evidence>
<feature type="region of interest" description="Disordered" evidence="2">
    <location>
        <begin position="2413"/>
        <end position="2542"/>
    </location>
</feature>
<gene>
    <name evidence="3" type="ORF">ILUMI_21872</name>
</gene>
<feature type="coiled-coil region" evidence="1">
    <location>
        <begin position="2158"/>
        <end position="2267"/>
    </location>
</feature>
<feature type="coiled-coil region" evidence="1">
    <location>
        <begin position="251"/>
        <end position="397"/>
    </location>
</feature>
<dbReference type="EMBL" id="VTPC01090203">
    <property type="protein sequence ID" value="KAF2884310.1"/>
    <property type="molecule type" value="Genomic_DNA"/>
</dbReference>
<keyword evidence="4" id="KW-1185">Reference proteome</keyword>
<feature type="compositionally biased region" description="Basic and acidic residues" evidence="2">
    <location>
        <begin position="2449"/>
        <end position="2458"/>
    </location>
</feature>
<sequence>MIFFQILAEVMNKDIKVKCMHSYGLQAGDSFLMSQSPLQDILQTTPSRLGRLQEKDKEINKLRYEIDLERFEKADLQNELDLQKQRNKKLSQQMTEKTTEIIRLRSEIADLENKSLYQCQDDVSRELQRRLRSEIDILEKYIAQLQAEEDDMYKERESIKCKLKKVENQCMIWHDKAIATETNFDSLLERHQQQEQELQSLRSQCVELSALLEELQAVKQSNESSIEVDTSIVEGGFEGGPSCEDLACAVVEVQLRDVQKENGELKNLLKESQETSKKLNEELHVVRSSLAELQVDYESIRTDNNNLLEKVSVLVETQTDLQNTRQKLEQSSQEVIRLLEENSSLNSNILELQMQIGENKIRVITMESANESLGNELNALKTKYNQLEATLQEKSENSYILEKRISIIQSEYENLLDNYNKTDFNLQSITKNFNQLEADMEQSLRELEKFVFGKNSISLKDKNVAFERVFMKLEENYSYQLNEKKVLVNKLNDFEELVLKLKNDLAHLNEKEIINLQERETLTYNLKCSEQQIVVLQKTIADHVDKIQTLNCTITEMTNTITDLEMLKDVIERKENTIVELQAVSNSLEIRLTKSNEELAQSKAVQEDLQKSLENLQQIKSDFEIKIIETQKELSEHKENETKLNKTIVELHALTRVFEQQILETTEELKKCKQNEKTLQQTVENLEGLKTSLEFQLYEANNKIIQQKAKESLLEKNIFEEEKRYQENISELNLEIQGYITKINDLEVELHSCNLNYAAAEKDLQIILKSKQDLEEEIESCKSAYSKRVNVLDATLNKLEQNLEKVETEKDDLQEKINKKNREYEELNLLRDQDTSKYIALEVQLRETLEKLSLKESECSDKDNLLSKANQDLLIMKLNVEEKCERLRTLEVDIEEHEIKMQELNEQIIQMEIKNEELESKTMELQGECLVLENLKTDLETKCADLESNALKIVSELSSKNDQLNNVIGSYKRYQEETLNEILNLQNALTKANCDFQELTESKNTLISENKKQINHFQDKVSQLNSVIESLNNREMQHLEEIRATKDELSDTIMKYTEALQIHQENKADNEVQINNLTEDLHELIEKYNNLDKEHMDTLKELKSTQERAEVFENLKIELEAKLIEQNMRYETDCNDHIANLNLQMSELVQKESHLKNELLEITEKLKISEKNNDSLNESFKNVCSELVQLKTDRSELRLKLNEFSNSYQELKNIQDSLKQTHIQFVNENCQNLSELQTELSQQIACLVEENMQLKDTLRDLQENMSVLQAEKEVINAIHSEKLQQKEMMISSLQEDNKTCKTHVRSLQNERNSIEEQIVLERSKLNDCKRDFTKSIKENNVKIEEYEVNIMKLKCANDILETGKSILQDDINAIKNRINELEESKVTDTKKFSEEIKLRDEEIKDLKMNINVLQNQISENVTKNSELMLELCTVNESLESITKKHNTLQEVVTKERQDYSEKLSEIVVESENKQNLIDSLQTENKTVSHEINIAKKEIEELKGKLKTHLLERQTLELELRAVNEKVFSQESVVRRYEATISEANSKLLGKLEEILVLEKEKRALQEKLEEFSLELDKAKRSREEILESQAKIIKETENNLIRAHENAIEVKNDLLQRIEFVENDKINEKQLRDDLQKLLEGEKMAKEILEIRILELINEKSKFAQLFAVLKHNVQSLTCILNEKPVEITSDDDEVKELCTNDIEYLNSNMESIKEKILEIVEQNSIFNKNISALENEKADITKKIEQITNDKIMLTEEKEQLAKDYNILYNEKIERERDLSNFKDAQLAHEILQAKYDQLLNCNTKSENLNLENSELKEKIVQLEKKITDAYNIYKKYSGYSTTYKTAIEKLITERNILESSLNNLKQNLFSISTKMSQIPDERERAKLSEQVESFEVIIEDISKQFIKISKKIHDIIYMIIQVPVDIYDIVSSEKLTGLEDIFDKIDFDEELEKVVDCRSRAADLLEQMIAFGSSLGVKNMKIQKENVLRSSNNTNTDMKVKDDELKKKNIILRQRLTLAENAKSNLEKKIKQLRQENKILNSKSDVVVDNDISYKTLLRQHVQAKEEYEKTLNNQKEQYNKLLQEYENYKDKNKFIPDQIKYERELKTEQNVKIETEIVKLKEAYGNVMSDNSKLELENSTMRKLLDNRTSQLSELKVVKEAYEKLLEENNKLRMELDTVKYKRNRDREALFEALKKDRNENKKIQEVRNEYEAKLEKMKDKMVQLYREEIDREVQKHQKDQTEKVMLLKTIDQLKQDLKDVKLDYEKSVECRTCEFCNSKSSFILPSTSHSFQIQENSSLRVVGDSSNDRNSISSRKKPLDERKCVTLPRSGMSVIEEAAVLKHNTLSAVPPGINQNLEMEDEDDELFNNKYLTDLKEGRCVVPNGRESNASRISELKWRNSLCPPHLKSSYPAETQFNSPRQFRDDDLKSGNIDFNDSMSTRLIPGEKPRKKDIGTTSYKKPGPPTPSKNGGRVSLQGNEPHPRDVLREQNELKTPKRATPSRLKALFMGRNSSVRDNSENQPGTPRSKRLSIFRKPK</sequence>
<dbReference type="Proteomes" id="UP000801492">
    <property type="component" value="Unassembled WGS sequence"/>
</dbReference>
<feature type="compositionally biased region" description="Polar residues" evidence="2">
    <location>
        <begin position="2416"/>
        <end position="2425"/>
    </location>
</feature>
<feature type="coiled-coil region" evidence="1">
    <location>
        <begin position="564"/>
        <end position="689"/>
    </location>
</feature>
<feature type="coiled-coil region" evidence="1">
    <location>
        <begin position="1477"/>
        <end position="1624"/>
    </location>
</feature>
<dbReference type="OrthoDB" id="2436455at2759"/>
<proteinExistence type="predicted"/>
<feature type="compositionally biased region" description="Basic residues" evidence="2">
    <location>
        <begin position="2531"/>
        <end position="2542"/>
    </location>
</feature>
<feature type="compositionally biased region" description="Polar residues" evidence="2">
    <location>
        <begin position="2515"/>
        <end position="2529"/>
    </location>
</feature>
<organism evidence="3 4">
    <name type="scientific">Ignelater luminosus</name>
    <name type="common">Cucubano</name>
    <name type="synonym">Pyrophorus luminosus</name>
    <dbReference type="NCBI Taxonomy" id="2038154"/>
    <lineage>
        <taxon>Eukaryota</taxon>
        <taxon>Metazoa</taxon>
        <taxon>Ecdysozoa</taxon>
        <taxon>Arthropoda</taxon>
        <taxon>Hexapoda</taxon>
        <taxon>Insecta</taxon>
        <taxon>Pterygota</taxon>
        <taxon>Neoptera</taxon>
        <taxon>Endopterygota</taxon>
        <taxon>Coleoptera</taxon>
        <taxon>Polyphaga</taxon>
        <taxon>Elateriformia</taxon>
        <taxon>Elateroidea</taxon>
        <taxon>Elateridae</taxon>
        <taxon>Agrypninae</taxon>
        <taxon>Pyrophorini</taxon>
        <taxon>Ignelater</taxon>
    </lineage>
</organism>
<name>A0A8K0FXN8_IGNLU</name>
<evidence type="ECO:0000313" key="4">
    <source>
        <dbReference type="Proteomes" id="UP000801492"/>
    </source>
</evidence>
<feature type="compositionally biased region" description="Basic and acidic residues" evidence="2">
    <location>
        <begin position="2485"/>
        <end position="2499"/>
    </location>
</feature>
<comment type="caution">
    <text evidence="3">The sequence shown here is derived from an EMBL/GenBank/DDBJ whole genome shotgun (WGS) entry which is preliminary data.</text>
</comment>
<feature type="coiled-coil region" evidence="1">
    <location>
        <begin position="880"/>
        <end position="949"/>
    </location>
</feature>
<protein>
    <submittedName>
        <fullName evidence="3">Uncharacterized protein</fullName>
    </submittedName>
</protein>
<evidence type="ECO:0000313" key="3">
    <source>
        <dbReference type="EMBL" id="KAF2884310.1"/>
    </source>
</evidence>
<evidence type="ECO:0000256" key="2">
    <source>
        <dbReference type="SAM" id="MobiDB-lite"/>
    </source>
</evidence>
<reference evidence="3" key="1">
    <citation type="submission" date="2019-08" db="EMBL/GenBank/DDBJ databases">
        <title>The genome of the North American firefly Photinus pyralis.</title>
        <authorList>
            <consortium name="Photinus pyralis genome working group"/>
            <person name="Fallon T.R."/>
            <person name="Sander Lower S.E."/>
            <person name="Weng J.-K."/>
        </authorList>
    </citation>
    <scope>NUCLEOTIDE SEQUENCE</scope>
    <source>
        <strain evidence="3">TRF0915ILg1</strain>
        <tissue evidence="3">Whole body</tissue>
    </source>
</reference>
<keyword evidence="1" id="KW-0175">Coiled coil</keyword>
<feature type="coiled-coil region" evidence="1">
    <location>
        <begin position="484"/>
        <end position="511"/>
    </location>
</feature>
<feature type="coiled-coil region" evidence="1">
    <location>
        <begin position="722"/>
        <end position="833"/>
    </location>
</feature>
<feature type="coiled-coil region" evidence="1">
    <location>
        <begin position="2011"/>
        <end position="2094"/>
    </location>
</feature>
<feature type="coiled-coil region" evidence="1">
    <location>
        <begin position="59"/>
        <end position="218"/>
    </location>
</feature>
<feature type="coiled-coil region" evidence="1">
    <location>
        <begin position="1800"/>
        <end position="1906"/>
    </location>
</feature>
<feature type="coiled-coil region" evidence="1">
    <location>
        <begin position="1724"/>
        <end position="1765"/>
    </location>
</feature>
<feature type="coiled-coil region" evidence="1">
    <location>
        <begin position="982"/>
        <end position="1416"/>
    </location>
</feature>
<dbReference type="PANTHER" id="PTHR18937">
    <property type="entry name" value="STRUCTURAL MAINTENANCE OF CHROMOSOMES SMC FAMILY MEMBER"/>
    <property type="match status" value="1"/>
</dbReference>
<accession>A0A8K0FXN8</accession>